<protein>
    <submittedName>
        <fullName evidence="2">Uncharacterized protein</fullName>
    </submittedName>
</protein>
<name>A0A9W8X0L1_9PLEO</name>
<accession>A0A9W8X0L1</accession>
<sequence>MRWYPFIMEQLIPEFLTHLPPTMNNKTRILAVCGCIDSPWKQEIRDFSEVPEQVDDEGIVIQPLPEEKSYPETGTANPQLDGWFISDFYLFMNLLQETKPAAQVWVTTERPHSLLQKYKEYGPYLHGNPYTKRKVVLSGDLLLKQGLADRRVMDYPAREELKTRFLTLLKENAVEAKRQGQHHLVLMSGHGDEETKSIQLGEDDVSIEEYMEAVGSEIETTLFTTACYSGGWVMRQDINTATLAAAGPQNPCLSWNAGASLQRFCSGVYATAFIKAWQEECQNNLEKILGPASFKKLTKDIFACLFRADRMWKKHDVRFDAQQDNWGSIWHAGSGFPLADIKARYDRLVDYPFTAEYKSMMDRDPYNPNGPPSDDDDVLAHSAKGMRERFGTGGAAVSRMQKQAGKYFDSYPPEMDPGTKLASGRESFS</sequence>
<feature type="region of interest" description="Disordered" evidence="1">
    <location>
        <begin position="362"/>
        <end position="384"/>
    </location>
</feature>
<evidence type="ECO:0000256" key="1">
    <source>
        <dbReference type="SAM" id="MobiDB-lite"/>
    </source>
</evidence>
<gene>
    <name evidence="2" type="ORF">N0V87_004892</name>
</gene>
<proteinExistence type="predicted"/>
<dbReference type="AlphaFoldDB" id="A0A9W8X0L1"/>
<feature type="region of interest" description="Disordered" evidence="1">
    <location>
        <begin position="407"/>
        <end position="429"/>
    </location>
</feature>
<evidence type="ECO:0000313" key="3">
    <source>
        <dbReference type="Proteomes" id="UP001140562"/>
    </source>
</evidence>
<organism evidence="2 3">
    <name type="scientific">Didymella glomerata</name>
    <dbReference type="NCBI Taxonomy" id="749621"/>
    <lineage>
        <taxon>Eukaryota</taxon>
        <taxon>Fungi</taxon>
        <taxon>Dikarya</taxon>
        <taxon>Ascomycota</taxon>
        <taxon>Pezizomycotina</taxon>
        <taxon>Dothideomycetes</taxon>
        <taxon>Pleosporomycetidae</taxon>
        <taxon>Pleosporales</taxon>
        <taxon>Pleosporineae</taxon>
        <taxon>Didymellaceae</taxon>
        <taxon>Didymella</taxon>
    </lineage>
</organism>
<keyword evidence="3" id="KW-1185">Reference proteome</keyword>
<dbReference type="Proteomes" id="UP001140562">
    <property type="component" value="Unassembled WGS sequence"/>
</dbReference>
<evidence type="ECO:0000313" key="2">
    <source>
        <dbReference type="EMBL" id="KAJ4337219.1"/>
    </source>
</evidence>
<dbReference type="EMBL" id="JAPEUV010000041">
    <property type="protein sequence ID" value="KAJ4337219.1"/>
    <property type="molecule type" value="Genomic_DNA"/>
</dbReference>
<dbReference type="OrthoDB" id="3794541at2759"/>
<reference evidence="2" key="1">
    <citation type="submission" date="2022-10" db="EMBL/GenBank/DDBJ databases">
        <title>Tapping the CABI collections for fungal endophytes: first genome assemblies for Collariella, Neodidymelliopsis, Ascochyta clinopodiicola, Didymella pomorum, Didymosphaeria variabile, Neocosmospora piperis and Neocucurbitaria cava.</title>
        <authorList>
            <person name="Hill R."/>
        </authorList>
    </citation>
    <scope>NUCLEOTIDE SEQUENCE</scope>
    <source>
        <strain evidence="2">IMI 360193</strain>
    </source>
</reference>
<comment type="caution">
    <text evidence="2">The sequence shown here is derived from an EMBL/GenBank/DDBJ whole genome shotgun (WGS) entry which is preliminary data.</text>
</comment>